<dbReference type="GO" id="GO:0048472">
    <property type="term" value="F:threonine-phosphate decarboxylase activity"/>
    <property type="evidence" value="ECO:0007669"/>
    <property type="project" value="UniProtKB-EC"/>
</dbReference>
<evidence type="ECO:0000256" key="3">
    <source>
        <dbReference type="ARBA" id="ARBA00004953"/>
    </source>
</evidence>
<evidence type="ECO:0000256" key="1">
    <source>
        <dbReference type="ARBA" id="ARBA00001933"/>
    </source>
</evidence>
<keyword evidence="6" id="KW-0663">Pyridoxal phosphate</keyword>
<evidence type="ECO:0000256" key="4">
    <source>
        <dbReference type="ARBA" id="ARBA00012285"/>
    </source>
</evidence>
<dbReference type="Gene3D" id="3.90.1150.10">
    <property type="entry name" value="Aspartate Aminotransferase, domain 1"/>
    <property type="match status" value="1"/>
</dbReference>
<dbReference type="GO" id="GO:0009236">
    <property type="term" value="P:cobalamin biosynthetic process"/>
    <property type="evidence" value="ECO:0007669"/>
    <property type="project" value="UniProtKB-UniPathway"/>
</dbReference>
<dbReference type="InterPro" id="IPR015422">
    <property type="entry name" value="PyrdxlP-dep_Trfase_small"/>
</dbReference>
<dbReference type="Pfam" id="PF00155">
    <property type="entry name" value="Aminotran_1_2"/>
    <property type="match status" value="1"/>
</dbReference>
<dbReference type="Gene3D" id="3.40.640.10">
    <property type="entry name" value="Type I PLP-dependent aspartate aminotransferase-like (Major domain)"/>
    <property type="match status" value="1"/>
</dbReference>
<name>A0A6N7LUD7_9GAMM</name>
<dbReference type="PANTHER" id="PTHR42885">
    <property type="entry name" value="HISTIDINOL-PHOSPHATE AMINOTRANSFERASE-RELATED"/>
    <property type="match status" value="1"/>
</dbReference>
<dbReference type="EMBL" id="WIRE01000001">
    <property type="protein sequence ID" value="MQX52625.1"/>
    <property type="molecule type" value="Genomic_DNA"/>
</dbReference>
<evidence type="ECO:0000256" key="7">
    <source>
        <dbReference type="ARBA" id="ARBA00023239"/>
    </source>
</evidence>
<evidence type="ECO:0000256" key="2">
    <source>
        <dbReference type="ARBA" id="ARBA00003444"/>
    </source>
</evidence>
<proteinExistence type="predicted"/>
<gene>
    <name evidence="11" type="ORF">GFN93_05150</name>
</gene>
<evidence type="ECO:0000313" key="11">
    <source>
        <dbReference type="EMBL" id="MQX52625.1"/>
    </source>
</evidence>
<evidence type="ECO:0000256" key="8">
    <source>
        <dbReference type="ARBA" id="ARBA00029996"/>
    </source>
</evidence>
<dbReference type="InterPro" id="IPR004838">
    <property type="entry name" value="NHTrfase_class1_PyrdxlP-BS"/>
</dbReference>
<dbReference type="UniPathway" id="UPA00148"/>
<evidence type="ECO:0000256" key="6">
    <source>
        <dbReference type="ARBA" id="ARBA00022898"/>
    </source>
</evidence>
<evidence type="ECO:0000259" key="10">
    <source>
        <dbReference type="Pfam" id="PF00155"/>
    </source>
</evidence>
<evidence type="ECO:0000256" key="9">
    <source>
        <dbReference type="ARBA" id="ARBA00048531"/>
    </source>
</evidence>
<comment type="cofactor">
    <cofactor evidence="1">
        <name>pyridoxal 5'-phosphate</name>
        <dbReference type="ChEBI" id="CHEBI:597326"/>
    </cofactor>
</comment>
<keyword evidence="5" id="KW-0169">Cobalamin biosynthesis</keyword>
<keyword evidence="12" id="KW-1185">Reference proteome</keyword>
<dbReference type="SUPFAM" id="SSF53383">
    <property type="entry name" value="PLP-dependent transferases"/>
    <property type="match status" value="1"/>
</dbReference>
<dbReference type="InterPro" id="IPR005860">
    <property type="entry name" value="CobD"/>
</dbReference>
<dbReference type="AlphaFoldDB" id="A0A6N7LUD7"/>
<dbReference type="InterPro" id="IPR015421">
    <property type="entry name" value="PyrdxlP-dep_Trfase_major"/>
</dbReference>
<accession>A0A6N7LUD7</accession>
<comment type="catalytic activity">
    <reaction evidence="9">
        <text>O-phospho-L-threonine + H(+) = (R)-1-aminopropan-2-yl phosphate + CO2</text>
        <dbReference type="Rhea" id="RHEA:11492"/>
        <dbReference type="ChEBI" id="CHEBI:15378"/>
        <dbReference type="ChEBI" id="CHEBI:16526"/>
        <dbReference type="ChEBI" id="CHEBI:58563"/>
        <dbReference type="ChEBI" id="CHEBI:58675"/>
        <dbReference type="EC" id="4.1.1.81"/>
    </reaction>
</comment>
<comment type="caution">
    <text evidence="11">The sequence shown here is derived from an EMBL/GenBank/DDBJ whole genome shotgun (WGS) entry which is preliminary data.</text>
</comment>
<feature type="domain" description="Aminotransferase class I/classII large" evidence="10">
    <location>
        <begin position="75"/>
        <end position="319"/>
    </location>
</feature>
<keyword evidence="7 11" id="KW-0456">Lyase</keyword>
<dbReference type="PANTHER" id="PTHR42885:SF1">
    <property type="entry name" value="THREONINE-PHOSPHATE DECARBOXYLASE"/>
    <property type="match status" value="1"/>
</dbReference>
<evidence type="ECO:0000256" key="5">
    <source>
        <dbReference type="ARBA" id="ARBA00022573"/>
    </source>
</evidence>
<dbReference type="InterPro" id="IPR004839">
    <property type="entry name" value="Aminotransferase_I/II_large"/>
</dbReference>
<dbReference type="EC" id="4.1.1.81" evidence="4"/>
<comment type="function">
    <text evidence="2">Decarboxylates L-threonine-O-3-phosphate to yield (R)-1-amino-2-propanol O-2-phosphate, the precursor for the linkage between the nucleotide loop and the corrin ring in cobalamin.</text>
</comment>
<reference evidence="11 12" key="1">
    <citation type="submission" date="2019-10" db="EMBL/GenBank/DDBJ databases">
        <title>Alcanivorax sp.PA15-N-34 draft genome sequence.</title>
        <authorList>
            <person name="Liao X."/>
            <person name="Shao Z."/>
        </authorList>
    </citation>
    <scope>NUCLEOTIDE SEQUENCE [LARGE SCALE GENOMIC DNA]</scope>
    <source>
        <strain evidence="11 12">PA15-N-34</strain>
    </source>
</reference>
<sequence length="331" mass="36445">MSMQANNQHGGRLNVAVRRWGIPRHDWLDLSTGISPWSWPVPPVPEAVWQRLPEEDDGLMTRCRSVFSLPEEVGCLPVPGSQMALQNLPRLRSPSRVGVPAPGYAEHALAWSRYGHQVVALAESEVDAALDSLDVLVCINPNNPTGTLIAAETLLRWHDQLSRRGGWLVVDEAFLDASEGASVAAHCNRPGLLVLRSLGKFYGLAGLRAGLLLGQPALCEQMHELLGPWAISHPARYLMGAALADKDWQQMQKARLRQARQRLTVLLAEAGMPPLGACDLFAWCPLPEASRRMAILARQGILVREFMQPAALRIGLPASEDDWQRLSHALF</sequence>
<comment type="pathway">
    <text evidence="3">Cofactor biosynthesis; adenosylcobalamin biosynthesis.</text>
</comment>
<dbReference type="NCBIfam" id="TIGR01140">
    <property type="entry name" value="L_thr_O3P_dcar"/>
    <property type="match status" value="1"/>
</dbReference>
<dbReference type="GO" id="GO:0030170">
    <property type="term" value="F:pyridoxal phosphate binding"/>
    <property type="evidence" value="ECO:0007669"/>
    <property type="project" value="InterPro"/>
</dbReference>
<dbReference type="PROSITE" id="PS00105">
    <property type="entry name" value="AA_TRANSFER_CLASS_1"/>
    <property type="match status" value="1"/>
</dbReference>
<protein>
    <recommendedName>
        <fullName evidence="4">threonine-phosphate decarboxylase</fullName>
        <ecNumber evidence="4">4.1.1.81</ecNumber>
    </recommendedName>
    <alternativeName>
        <fullName evidence="8">L-threonine-O-3-phosphate decarboxylase</fullName>
    </alternativeName>
</protein>
<dbReference type="InterPro" id="IPR015424">
    <property type="entry name" value="PyrdxlP-dep_Trfase"/>
</dbReference>
<dbReference type="Proteomes" id="UP000469421">
    <property type="component" value="Unassembled WGS sequence"/>
</dbReference>
<evidence type="ECO:0000313" key="12">
    <source>
        <dbReference type="Proteomes" id="UP000469421"/>
    </source>
</evidence>
<organism evidence="11 12">
    <name type="scientific">Alcanivorax sediminis</name>
    <dbReference type="NCBI Taxonomy" id="2663008"/>
    <lineage>
        <taxon>Bacteria</taxon>
        <taxon>Pseudomonadati</taxon>
        <taxon>Pseudomonadota</taxon>
        <taxon>Gammaproteobacteria</taxon>
        <taxon>Oceanospirillales</taxon>
        <taxon>Alcanivoracaceae</taxon>
        <taxon>Alcanivorax</taxon>
    </lineage>
</organism>